<gene>
    <name evidence="9" type="ORF">QYS48_02755</name>
</gene>
<evidence type="ECO:0000313" key="9">
    <source>
        <dbReference type="EMBL" id="WMN05899.1"/>
    </source>
</evidence>
<proteinExistence type="inferred from homology"/>
<dbReference type="GO" id="GO:0046872">
    <property type="term" value="F:metal ion binding"/>
    <property type="evidence" value="ECO:0007669"/>
    <property type="project" value="InterPro"/>
</dbReference>
<dbReference type="AlphaFoldDB" id="A0AA51RC28"/>
<evidence type="ECO:0000256" key="5">
    <source>
        <dbReference type="ARBA" id="ARBA00023049"/>
    </source>
</evidence>
<keyword evidence="3" id="KW-0378">Hydrolase</keyword>
<feature type="domain" description="Peptidase M16 N-terminal" evidence="7">
    <location>
        <begin position="17"/>
        <end position="129"/>
    </location>
</feature>
<protein>
    <submittedName>
        <fullName evidence="9">Pitrilysin family protein</fullName>
    </submittedName>
</protein>
<dbReference type="InterPro" id="IPR007863">
    <property type="entry name" value="Peptidase_M16_C"/>
</dbReference>
<dbReference type="Pfam" id="PF00675">
    <property type="entry name" value="Peptidase_M16"/>
    <property type="match status" value="1"/>
</dbReference>
<dbReference type="Pfam" id="PF05193">
    <property type="entry name" value="Peptidase_M16_C"/>
    <property type="match status" value="1"/>
</dbReference>
<comment type="similarity">
    <text evidence="1">Belongs to the peptidase M16 family.</text>
</comment>
<dbReference type="EMBL" id="CP129970">
    <property type="protein sequence ID" value="WMN05899.1"/>
    <property type="molecule type" value="Genomic_DNA"/>
</dbReference>
<organism evidence="9 10">
    <name type="scientific">Marivirga arenosa</name>
    <dbReference type="NCBI Taxonomy" id="3059076"/>
    <lineage>
        <taxon>Bacteria</taxon>
        <taxon>Pseudomonadati</taxon>
        <taxon>Bacteroidota</taxon>
        <taxon>Cytophagia</taxon>
        <taxon>Cytophagales</taxon>
        <taxon>Marivirgaceae</taxon>
        <taxon>Marivirga</taxon>
    </lineage>
</organism>
<dbReference type="GO" id="GO:0006508">
    <property type="term" value="P:proteolysis"/>
    <property type="evidence" value="ECO:0007669"/>
    <property type="project" value="UniProtKB-KW"/>
</dbReference>
<evidence type="ECO:0000313" key="10">
    <source>
        <dbReference type="Proteomes" id="UP001244443"/>
    </source>
</evidence>
<dbReference type="SUPFAM" id="SSF63411">
    <property type="entry name" value="LuxS/MPP-like metallohydrolase"/>
    <property type="match status" value="2"/>
</dbReference>
<evidence type="ECO:0000259" key="7">
    <source>
        <dbReference type="Pfam" id="PF00675"/>
    </source>
</evidence>
<name>A0AA51RC28_9BACT</name>
<dbReference type="InterPro" id="IPR011249">
    <property type="entry name" value="Metalloenz_LuxS/M16"/>
</dbReference>
<evidence type="ECO:0000256" key="1">
    <source>
        <dbReference type="ARBA" id="ARBA00007261"/>
    </source>
</evidence>
<dbReference type="RefSeq" id="WP_308355576.1">
    <property type="nucleotide sequence ID" value="NZ_CP129970.2"/>
</dbReference>
<accession>A0AA51RC28</accession>
<evidence type="ECO:0000256" key="2">
    <source>
        <dbReference type="ARBA" id="ARBA00022670"/>
    </source>
</evidence>
<dbReference type="Gene3D" id="3.30.830.10">
    <property type="entry name" value="Metalloenzyme, LuxS/M16 peptidase-like"/>
    <property type="match status" value="2"/>
</dbReference>
<feature type="coiled-coil region" evidence="6">
    <location>
        <begin position="314"/>
        <end position="348"/>
    </location>
</feature>
<dbReference type="PANTHER" id="PTHR43690:SF17">
    <property type="entry name" value="PROTEIN YHJJ"/>
    <property type="match status" value="1"/>
</dbReference>
<feature type="domain" description="Peptidase M16 C-terminal" evidence="8">
    <location>
        <begin position="168"/>
        <end position="344"/>
    </location>
</feature>
<dbReference type="PANTHER" id="PTHR43690">
    <property type="entry name" value="NARDILYSIN"/>
    <property type="match status" value="1"/>
</dbReference>
<sequence>MIKYNSFTLDNGLNVYVHEDKNTPLAIVNLLYDVGSRDEKPGKTGFAHLFEHLMFGGSKNIPNYDEPLQRVGGENNAFTSPDVTNYYVTLPAENIETAFWLESDRMMSLSFDPKVLEVQRSVVIEEFKQRYLNQPYGDLWLKLRPLAYQKHPYRWATIGKEISHIEDATMEDVKDFFFTHYRPNNAYLVVAGNVETENIKKLTEKWFGEIPAGEKKQRDLPKEPKQKEARFLEIKADVPVDALYKAYHMPAKTDEKYYSTDLMSDVLGRGKSSRLYKKLVKEEGIFSGIAAYVTGSVDPGLLVISGQVSSGISIEAADTAVKQIIKELQEEEIANKELEKVKNQAISSIVYGEVDILNRAMSIAFGAAMGNPNLVNEETDFIKAVNTHDIYNAANEVLREDNCSTIYYKSNK</sequence>
<keyword evidence="2" id="KW-0645">Protease</keyword>
<dbReference type="Proteomes" id="UP001244443">
    <property type="component" value="Chromosome"/>
</dbReference>
<keyword evidence="5" id="KW-0482">Metalloprotease</keyword>
<evidence type="ECO:0000259" key="8">
    <source>
        <dbReference type="Pfam" id="PF05193"/>
    </source>
</evidence>
<dbReference type="InterPro" id="IPR011765">
    <property type="entry name" value="Pept_M16_N"/>
</dbReference>
<dbReference type="GO" id="GO:0008237">
    <property type="term" value="F:metallopeptidase activity"/>
    <property type="evidence" value="ECO:0007669"/>
    <property type="project" value="UniProtKB-KW"/>
</dbReference>
<evidence type="ECO:0000256" key="6">
    <source>
        <dbReference type="SAM" id="Coils"/>
    </source>
</evidence>
<keyword evidence="6" id="KW-0175">Coiled coil</keyword>
<dbReference type="InterPro" id="IPR050626">
    <property type="entry name" value="Peptidase_M16"/>
</dbReference>
<keyword evidence="10" id="KW-1185">Reference proteome</keyword>
<reference evidence="9" key="1">
    <citation type="submission" date="2023-08" db="EMBL/GenBank/DDBJ databases">
        <title>Comparative genomics and taxonomic characterization of three novel marine species of genus Marivirga.</title>
        <authorList>
            <person name="Muhammad N."/>
            <person name="Kim S.-G."/>
        </authorList>
    </citation>
    <scope>NUCLEOTIDE SEQUENCE [LARGE SCALE GENOMIC DNA]</scope>
    <source>
        <strain evidence="9">ABR2-2</strain>
    </source>
</reference>
<evidence type="ECO:0000256" key="4">
    <source>
        <dbReference type="ARBA" id="ARBA00022833"/>
    </source>
</evidence>
<evidence type="ECO:0000256" key="3">
    <source>
        <dbReference type="ARBA" id="ARBA00022801"/>
    </source>
</evidence>
<keyword evidence="4" id="KW-0862">Zinc</keyword>